<name>A0ABD1TNT4_9LAMI</name>
<organism evidence="8 9">
    <name type="scientific">Forsythia ovata</name>
    <dbReference type="NCBI Taxonomy" id="205694"/>
    <lineage>
        <taxon>Eukaryota</taxon>
        <taxon>Viridiplantae</taxon>
        <taxon>Streptophyta</taxon>
        <taxon>Embryophyta</taxon>
        <taxon>Tracheophyta</taxon>
        <taxon>Spermatophyta</taxon>
        <taxon>Magnoliopsida</taxon>
        <taxon>eudicotyledons</taxon>
        <taxon>Gunneridae</taxon>
        <taxon>Pentapetalae</taxon>
        <taxon>asterids</taxon>
        <taxon>lamiids</taxon>
        <taxon>Lamiales</taxon>
        <taxon>Oleaceae</taxon>
        <taxon>Forsythieae</taxon>
        <taxon>Forsythia</taxon>
    </lineage>
</organism>
<proteinExistence type="inferred from homology"/>
<dbReference type="Proteomes" id="UP001604277">
    <property type="component" value="Unassembled WGS sequence"/>
</dbReference>
<dbReference type="AlphaFoldDB" id="A0ABD1TNT4"/>
<gene>
    <name evidence="8" type="ORF">Fot_28224</name>
</gene>
<evidence type="ECO:0000256" key="1">
    <source>
        <dbReference type="ARBA" id="ARBA00008894"/>
    </source>
</evidence>
<evidence type="ECO:0000313" key="9">
    <source>
        <dbReference type="Proteomes" id="UP001604277"/>
    </source>
</evidence>
<reference evidence="9" key="1">
    <citation type="submission" date="2024-07" db="EMBL/GenBank/DDBJ databases">
        <title>Two chromosome-level genome assemblies of Korean endemic species Abeliophyllum distichum and Forsythia ovata (Oleaceae).</title>
        <authorList>
            <person name="Jang H."/>
        </authorList>
    </citation>
    <scope>NUCLEOTIDE SEQUENCE [LARGE SCALE GENOMIC DNA]</scope>
</reference>
<comment type="similarity">
    <text evidence="1">Belongs to the disease resistance NB-LRR family.</text>
</comment>
<comment type="caution">
    <text evidence="8">The sequence shown here is derived from an EMBL/GenBank/DDBJ whole genome shotgun (WGS) entry which is preliminary data.</text>
</comment>
<accession>A0ABD1TNT4</accession>
<dbReference type="FunFam" id="1.10.10.10:FF:000322">
    <property type="entry name" value="Probable disease resistance protein At1g63360"/>
    <property type="match status" value="1"/>
</dbReference>
<dbReference type="EMBL" id="JBFOLJ010000008">
    <property type="protein sequence ID" value="KAL2514253.1"/>
    <property type="molecule type" value="Genomic_DNA"/>
</dbReference>
<dbReference type="Pfam" id="PF23559">
    <property type="entry name" value="WHD_DRP"/>
    <property type="match status" value="1"/>
</dbReference>
<dbReference type="PANTHER" id="PTHR23155">
    <property type="entry name" value="DISEASE RESISTANCE PROTEIN RP"/>
    <property type="match status" value="1"/>
</dbReference>
<evidence type="ECO:0000256" key="3">
    <source>
        <dbReference type="ARBA" id="ARBA00022737"/>
    </source>
</evidence>
<dbReference type="GO" id="GO:0005524">
    <property type="term" value="F:ATP binding"/>
    <property type="evidence" value="ECO:0007669"/>
    <property type="project" value="UniProtKB-KW"/>
</dbReference>
<dbReference type="InterPro" id="IPR058922">
    <property type="entry name" value="WHD_DRP"/>
</dbReference>
<dbReference type="PANTHER" id="PTHR23155:SF1205">
    <property type="entry name" value="DISEASE RESISTANCE PROTEIN RPM1"/>
    <property type="match status" value="1"/>
</dbReference>
<evidence type="ECO:0000256" key="5">
    <source>
        <dbReference type="ARBA" id="ARBA00022821"/>
    </source>
</evidence>
<dbReference type="InterPro" id="IPR044974">
    <property type="entry name" value="Disease_R_plants"/>
</dbReference>
<evidence type="ECO:0000256" key="6">
    <source>
        <dbReference type="ARBA" id="ARBA00022840"/>
    </source>
</evidence>
<dbReference type="InterPro" id="IPR036388">
    <property type="entry name" value="WH-like_DNA-bd_sf"/>
</dbReference>
<keyword evidence="6" id="KW-0067">ATP-binding</keyword>
<evidence type="ECO:0000259" key="7">
    <source>
        <dbReference type="Pfam" id="PF23559"/>
    </source>
</evidence>
<keyword evidence="9" id="KW-1185">Reference proteome</keyword>
<evidence type="ECO:0000256" key="4">
    <source>
        <dbReference type="ARBA" id="ARBA00022741"/>
    </source>
</evidence>
<feature type="domain" description="Disease resistance protein winged helix" evidence="7">
    <location>
        <begin position="47"/>
        <end position="117"/>
    </location>
</feature>
<keyword evidence="2" id="KW-0433">Leucine-rich repeat</keyword>
<keyword evidence="3" id="KW-0677">Repeat</keyword>
<evidence type="ECO:0000256" key="2">
    <source>
        <dbReference type="ARBA" id="ARBA00022614"/>
    </source>
</evidence>
<evidence type="ECO:0000313" key="8">
    <source>
        <dbReference type="EMBL" id="KAL2514253.1"/>
    </source>
</evidence>
<dbReference type="GO" id="GO:0006952">
    <property type="term" value="P:defense response"/>
    <property type="evidence" value="ECO:0007669"/>
    <property type="project" value="UniProtKB-KW"/>
</dbReference>
<protein>
    <recommendedName>
        <fullName evidence="7">Disease resistance protein winged helix domain-containing protein</fullName>
    </recommendedName>
</protein>
<keyword evidence="5" id="KW-0611">Plant defense</keyword>
<dbReference type="Gene3D" id="1.10.10.10">
    <property type="entry name" value="Winged helix-like DNA-binding domain superfamily/Winged helix DNA-binding domain"/>
    <property type="match status" value="1"/>
</dbReference>
<keyword evidence="4" id="KW-0547">Nucleotide-binding</keyword>
<sequence>MKQTPPENFSSMNGNRLKAIIKDFLHERSFNYLPYYLKPYFLYLGNYPEDHQIEHKTLVRQWIEEGFVKQKVGRSVEEVAQGYLNELVNRSLLSPVTTNDDGSIKTSRIHDFYREIILPKSRDQNFVTSTNQQNMTWPRRVRHLSVHGSVIDADKLGFVDAYPGSIALKEIAMMTELRRVSIKS</sequence>